<organism evidence="1 2">
    <name type="scientific">Phaeosphaeria nodorum (strain SN15 / ATCC MYA-4574 / FGSC 10173)</name>
    <name type="common">Glume blotch fungus</name>
    <name type="synonym">Parastagonospora nodorum</name>
    <dbReference type="NCBI Taxonomy" id="321614"/>
    <lineage>
        <taxon>Eukaryota</taxon>
        <taxon>Fungi</taxon>
        <taxon>Dikarya</taxon>
        <taxon>Ascomycota</taxon>
        <taxon>Pezizomycotina</taxon>
        <taxon>Dothideomycetes</taxon>
        <taxon>Pleosporomycetidae</taxon>
        <taxon>Pleosporales</taxon>
        <taxon>Pleosporineae</taxon>
        <taxon>Phaeosphaeriaceae</taxon>
        <taxon>Parastagonospora</taxon>
    </lineage>
</organism>
<keyword evidence="2" id="KW-1185">Reference proteome</keyword>
<protein>
    <submittedName>
        <fullName evidence="1">Uncharacterized protein</fullName>
    </submittedName>
</protein>
<dbReference type="EMBL" id="CP069035">
    <property type="protein sequence ID" value="QRD02371.1"/>
    <property type="molecule type" value="Genomic_DNA"/>
</dbReference>
<sequence>MQSAISGRTAIHVCRIPSCATMWMTDVDLFIALTGLPLYILRSPSSPLRLSFIRPTAYRFPLERLTLTRPEYGFRSPRTSYALTLQSGFGRALSYRSCRENGSTSNTDCHLTPVIDIVLNLTLVTL</sequence>
<dbReference type="AlphaFoldDB" id="A0A7U2FBS5"/>
<dbReference type="Proteomes" id="UP000663193">
    <property type="component" value="Chromosome 13"/>
</dbReference>
<name>A0A7U2FBS5_PHANO</name>
<evidence type="ECO:0000313" key="2">
    <source>
        <dbReference type="Proteomes" id="UP000663193"/>
    </source>
</evidence>
<accession>A0A7U2FBS5</accession>
<gene>
    <name evidence="1" type="ORF">JI435_417850</name>
</gene>
<reference evidence="2" key="1">
    <citation type="journal article" date="2021" name="BMC Genomics">
        <title>Chromosome-level genome assembly and manually-curated proteome of model necrotroph Parastagonospora nodorum Sn15 reveals a genome-wide trove of candidate effector homologs, and redundancy of virulence-related functions within an accessory chromosome.</title>
        <authorList>
            <person name="Bertazzoni S."/>
            <person name="Jones D.A.B."/>
            <person name="Phan H.T."/>
            <person name="Tan K.-C."/>
            <person name="Hane J.K."/>
        </authorList>
    </citation>
    <scope>NUCLEOTIDE SEQUENCE [LARGE SCALE GENOMIC DNA]</scope>
    <source>
        <strain evidence="2">SN15 / ATCC MYA-4574 / FGSC 10173)</strain>
    </source>
</reference>
<dbReference type="VEuPathDB" id="FungiDB:JI435_417850"/>
<evidence type="ECO:0000313" key="1">
    <source>
        <dbReference type="EMBL" id="QRD02371.1"/>
    </source>
</evidence>
<proteinExistence type="predicted"/>